<dbReference type="EMBL" id="JAZDUA010000078">
    <property type="protein sequence ID" value="KAK7869227.1"/>
    <property type="molecule type" value="Genomic_DNA"/>
</dbReference>
<proteinExistence type="predicted"/>
<sequence>MNSTDVNSMADEYTTHDITEEGGSEDYKIMFSAGNSPFSDTLTFKKFFFLEGRLEGSLARQDNVISNIHVDTLAL</sequence>
<comment type="caution">
    <text evidence="2">The sequence shown here is derived from an EMBL/GenBank/DDBJ whole genome shotgun (WGS) entry which is preliminary data.</text>
</comment>
<keyword evidence="3" id="KW-1185">Reference proteome</keyword>
<evidence type="ECO:0000313" key="3">
    <source>
        <dbReference type="Proteomes" id="UP001378592"/>
    </source>
</evidence>
<accession>A0AAN9VWN6</accession>
<gene>
    <name evidence="2" type="ORF">R5R35_001167</name>
    <name evidence="1" type="ORF">R5R35_001358</name>
</gene>
<dbReference type="Proteomes" id="UP001378592">
    <property type="component" value="Unassembled WGS sequence"/>
</dbReference>
<dbReference type="AlphaFoldDB" id="A0AAN9VWN6"/>
<evidence type="ECO:0000313" key="2">
    <source>
        <dbReference type="EMBL" id="KAK7869227.1"/>
    </source>
</evidence>
<evidence type="ECO:0000313" key="1">
    <source>
        <dbReference type="EMBL" id="KAK7862458.1"/>
    </source>
</evidence>
<organism evidence="2 3">
    <name type="scientific">Gryllus longicercus</name>
    <dbReference type="NCBI Taxonomy" id="2509291"/>
    <lineage>
        <taxon>Eukaryota</taxon>
        <taxon>Metazoa</taxon>
        <taxon>Ecdysozoa</taxon>
        <taxon>Arthropoda</taxon>
        <taxon>Hexapoda</taxon>
        <taxon>Insecta</taxon>
        <taxon>Pterygota</taxon>
        <taxon>Neoptera</taxon>
        <taxon>Polyneoptera</taxon>
        <taxon>Orthoptera</taxon>
        <taxon>Ensifera</taxon>
        <taxon>Gryllidea</taxon>
        <taxon>Grylloidea</taxon>
        <taxon>Gryllidae</taxon>
        <taxon>Gryllinae</taxon>
        <taxon>Gryllus</taxon>
    </lineage>
</organism>
<name>A0AAN9VWN6_9ORTH</name>
<reference evidence="2 3" key="1">
    <citation type="submission" date="2024-03" db="EMBL/GenBank/DDBJ databases">
        <title>The genome assembly and annotation of the cricket Gryllus longicercus Weissman &amp; Gray.</title>
        <authorList>
            <person name="Szrajer S."/>
            <person name="Gray D."/>
            <person name="Ylla G."/>
        </authorList>
    </citation>
    <scope>NUCLEOTIDE SEQUENCE [LARGE SCALE GENOMIC DNA]</scope>
    <source>
        <strain evidence="2">DAG 2021-001</strain>
        <tissue evidence="2">Whole body minus gut</tissue>
    </source>
</reference>
<dbReference type="EMBL" id="JAZDUA010000274">
    <property type="protein sequence ID" value="KAK7862458.1"/>
    <property type="molecule type" value="Genomic_DNA"/>
</dbReference>
<protein>
    <submittedName>
        <fullName evidence="2">Uncharacterized protein</fullName>
    </submittedName>
</protein>